<proteinExistence type="predicted"/>
<sequence length="122" mass="13546">MAVDPWARPSVQDLHRVLESLDQSESENNRAVERLELNVPAEVKTLRGNTVSAMTREVSREGIGLIHRGAIQPGPVRVKMASETREFDYNVQIEWCSPCENGMFLSGGKFVRPGLPGVDQAE</sequence>
<dbReference type="AlphaFoldDB" id="A0A517R660"/>
<reference evidence="1 2" key="1">
    <citation type="submission" date="2019-02" db="EMBL/GenBank/DDBJ databases">
        <title>Deep-cultivation of Planctomycetes and their phenomic and genomic characterization uncovers novel biology.</title>
        <authorList>
            <person name="Wiegand S."/>
            <person name="Jogler M."/>
            <person name="Boedeker C."/>
            <person name="Pinto D."/>
            <person name="Vollmers J."/>
            <person name="Rivas-Marin E."/>
            <person name="Kohn T."/>
            <person name="Peeters S.H."/>
            <person name="Heuer A."/>
            <person name="Rast P."/>
            <person name="Oberbeckmann S."/>
            <person name="Bunk B."/>
            <person name="Jeske O."/>
            <person name="Meyerdierks A."/>
            <person name="Storesund J.E."/>
            <person name="Kallscheuer N."/>
            <person name="Luecker S."/>
            <person name="Lage O.M."/>
            <person name="Pohl T."/>
            <person name="Merkel B.J."/>
            <person name="Hornburger P."/>
            <person name="Mueller R.-W."/>
            <person name="Bruemmer F."/>
            <person name="Labrenz M."/>
            <person name="Spormann A.M."/>
            <person name="Op den Camp H."/>
            <person name="Overmann J."/>
            <person name="Amann R."/>
            <person name="Jetten M.S.M."/>
            <person name="Mascher T."/>
            <person name="Medema M.H."/>
            <person name="Devos D.P."/>
            <person name="Kaster A.-K."/>
            <person name="Ovreas L."/>
            <person name="Rohde M."/>
            <person name="Galperin M.Y."/>
            <person name="Jogler C."/>
        </authorList>
    </citation>
    <scope>NUCLEOTIDE SEQUENCE [LARGE SCALE GENOMIC DNA]</scope>
    <source>
        <strain evidence="1 2">Pan189</strain>
    </source>
</reference>
<dbReference type="Proteomes" id="UP000317318">
    <property type="component" value="Chromosome"/>
</dbReference>
<dbReference type="EMBL" id="CP036268">
    <property type="protein sequence ID" value="QDT39386.1"/>
    <property type="molecule type" value="Genomic_DNA"/>
</dbReference>
<accession>A0A517R660</accession>
<dbReference type="OrthoDB" id="213808at2"/>
<gene>
    <name evidence="1" type="ORF">Pan189_37930</name>
</gene>
<evidence type="ECO:0000313" key="2">
    <source>
        <dbReference type="Proteomes" id="UP000317318"/>
    </source>
</evidence>
<dbReference type="RefSeq" id="WP_145365523.1">
    <property type="nucleotide sequence ID" value="NZ_CP036268.1"/>
</dbReference>
<organism evidence="1 2">
    <name type="scientific">Stratiformator vulcanicus</name>
    <dbReference type="NCBI Taxonomy" id="2527980"/>
    <lineage>
        <taxon>Bacteria</taxon>
        <taxon>Pseudomonadati</taxon>
        <taxon>Planctomycetota</taxon>
        <taxon>Planctomycetia</taxon>
        <taxon>Planctomycetales</taxon>
        <taxon>Planctomycetaceae</taxon>
        <taxon>Stratiformator</taxon>
    </lineage>
</organism>
<name>A0A517R660_9PLAN</name>
<protein>
    <recommendedName>
        <fullName evidence="3">PilZ domain-containing protein</fullName>
    </recommendedName>
</protein>
<keyword evidence="2" id="KW-1185">Reference proteome</keyword>
<dbReference type="KEGG" id="svp:Pan189_37930"/>
<evidence type="ECO:0000313" key="1">
    <source>
        <dbReference type="EMBL" id="QDT39386.1"/>
    </source>
</evidence>
<evidence type="ECO:0008006" key="3">
    <source>
        <dbReference type="Google" id="ProtNLM"/>
    </source>
</evidence>